<name>A0ABX3TCN4_9MYCO</name>
<reference evidence="1 2" key="1">
    <citation type="submission" date="2017-02" db="EMBL/GenBank/DDBJ databases">
        <title>The new phylogeny of genus Mycobacterium.</title>
        <authorList>
            <person name="Tortoli E."/>
            <person name="Trovato A."/>
            <person name="Cirillo D.M."/>
        </authorList>
    </citation>
    <scope>NUCLEOTIDE SEQUENCE [LARGE SCALE GENOMIC DNA]</scope>
    <source>
        <strain evidence="1 2">CCUG 56329</strain>
    </source>
</reference>
<protein>
    <submittedName>
        <fullName evidence="1">Uncharacterized protein</fullName>
    </submittedName>
</protein>
<gene>
    <name evidence="1" type="ORF">BST46_29430</name>
</gene>
<dbReference type="EMBL" id="MVIL01000685">
    <property type="protein sequence ID" value="ORB76555.1"/>
    <property type="molecule type" value="Genomic_DNA"/>
</dbReference>
<comment type="caution">
    <text evidence="1">The sequence shown here is derived from an EMBL/GenBank/DDBJ whole genome shotgun (WGS) entry which is preliminary data.</text>
</comment>
<evidence type="ECO:0000313" key="1">
    <source>
        <dbReference type="EMBL" id="ORB76555.1"/>
    </source>
</evidence>
<organism evidence="1 2">
    <name type="scientific">Mycobacterium timonense</name>
    <dbReference type="NCBI Taxonomy" id="701043"/>
    <lineage>
        <taxon>Bacteria</taxon>
        <taxon>Bacillati</taxon>
        <taxon>Actinomycetota</taxon>
        <taxon>Actinomycetes</taxon>
        <taxon>Mycobacteriales</taxon>
        <taxon>Mycobacteriaceae</taxon>
        <taxon>Mycobacterium</taxon>
        <taxon>Mycobacterium avium complex (MAC)</taxon>
    </lineage>
</organism>
<proteinExistence type="predicted"/>
<sequence>FRRSSPQSAAGPDEAVSLSTAANSDSLVTSAAANATFSQLFFARIRPVYEGRSRVITLGAAIAQLARGRQAYTRGTP</sequence>
<keyword evidence="2" id="KW-1185">Reference proteome</keyword>
<feature type="non-terminal residue" evidence="1">
    <location>
        <position position="1"/>
    </location>
</feature>
<evidence type="ECO:0000313" key="2">
    <source>
        <dbReference type="Proteomes" id="UP000192847"/>
    </source>
</evidence>
<accession>A0ABX3TCN4</accession>
<dbReference type="Proteomes" id="UP000192847">
    <property type="component" value="Unassembled WGS sequence"/>
</dbReference>